<dbReference type="PANTHER" id="PTHR38690">
    <property type="entry name" value="PROTEASE-RELATED"/>
    <property type="match status" value="1"/>
</dbReference>
<sequence>MTPWHRRLRRLRIALTVCVACLIILAAVGVGLLRLLLPQVGLHSQRVARFLSEQLQRPVSVDQVEGYWSDGGPLLRLEGVHVAASDPAAPPLVIPQAELALDLGAWLSSNRRWSEFRIAGLDLSLQHQGNGDWQVSGLVGGNSGEGENPLLMLGAIALRDTRVRVIDAANGIDVAVRFNELRLLNDGSHHRVQALLHRDGAESGLLQLVAEFDSQTRSGSAYLGGEALDLAALTQGLSWRERRLGSGKGRVQLWAGAHQGQLVSAHAALDLHGIELQPLQPDAPDASRATGLAQLQGVARWRRGERSWTVDVAGLRAARAGTNAVASAFELRHEDDTDAYLLSSPRLDLGSVAALSVLLPGQERAWPARAGLQGNLQNVDLRYVSRTDFQLNASVRGLGFIAVDKAPGLSALDGEISADAQALALELPMQATTVNYARKFRQPLRFNHLGGRIVAFPLGEGVDSGWRVETDALDVDAEGVGLQLRGGVELLPDAGKPLLELYAVVLPSEVPAAKQFWPIGDMSPKAMEWLDRALVAGRIDSGRAAIHCDLDDWPITNFAGQFKARAEISGLTLDYNPAWPRAEGVAVTADFINSSLHAETSGGTVLGTSLKRAVADIPSFKDAELNLDVEGSGKGGDLLAVLRASPLGTRYQKELTGLDIGGTTTVRFRLDLPFKPELPSRVKGEIDLADSAIVAKKWDVDFAHSSGNIRFHDTGFSAGPLAIQKDGFPAKFFLAIGSDVKAAENAVEARLEGNLSLQQVFADVTALKPWWPRFSGRSDWIVQMDVPRAAAEPTRLQMRSELRGTALDLPAPLDKPAGDALPIQLSLHLPTQGSPLTVELADVLRMRARLPDGQREFAGAVLLGDQMPESVPASGLTVGGRARRLDMSGWAGIGVGSDAGPGLLGAVDVRADKAVVGSREFSDLGLVLARQPDQVGISFSGAQLQGTLQIPTSDLLKRGITAQFEHLYWPDSPKPAQAADPSAADPPDPFDGVIPSTIPPLHVWIGDFRLGSANFGETRLESQPGGEGMRIEQFDSQSADMEMHARGQWNGDGKSHRSDIDMDLTSENLGRMLTALGVAGVFEGGQTLAHLNVHWNGSPAAFALARLEGRLKLNVNAGRILDVEPGMGRLFGLFSVREIPRRLALDFGDFFRTGMSFTAISGDFDLAGGDARTTNLLIASPAADIRIHGRTGLKARDYDQQMVVTPRVGGALTIVGALAGGPAGAAAGLAVQTLFNKAINQVTTARYHVTGSWDKPEITLVSREGGRNRDERRGEEARIDTPPPLPAEPADKPPARDPEGSDGEAAHKSRQD</sequence>
<evidence type="ECO:0000313" key="4">
    <source>
        <dbReference type="EMBL" id="TDR40839.1"/>
    </source>
</evidence>
<feature type="transmembrane region" description="Helical" evidence="2">
    <location>
        <begin position="12"/>
        <end position="37"/>
    </location>
</feature>
<dbReference type="NCBIfam" id="TIGR02099">
    <property type="entry name" value="YhdP family protein"/>
    <property type="match status" value="1"/>
</dbReference>
<feature type="region of interest" description="Disordered" evidence="1">
    <location>
        <begin position="1258"/>
        <end position="1312"/>
    </location>
</feature>
<keyword evidence="2" id="KW-0812">Transmembrane</keyword>
<keyword evidence="5" id="KW-1185">Reference proteome</keyword>
<dbReference type="InterPro" id="IPR025263">
    <property type="entry name" value="YhdP_central"/>
</dbReference>
<keyword evidence="2" id="KW-1133">Transmembrane helix</keyword>
<comment type="caution">
    <text evidence="4">The sequence shown here is derived from an EMBL/GenBank/DDBJ whole genome shotgun (WGS) entry which is preliminary data.</text>
</comment>
<dbReference type="PANTHER" id="PTHR38690:SF1">
    <property type="entry name" value="PROTEASE"/>
    <property type="match status" value="1"/>
</dbReference>
<evidence type="ECO:0000259" key="3">
    <source>
        <dbReference type="Pfam" id="PF13116"/>
    </source>
</evidence>
<evidence type="ECO:0000256" key="2">
    <source>
        <dbReference type="SAM" id="Phobius"/>
    </source>
</evidence>
<dbReference type="Pfam" id="PF13116">
    <property type="entry name" value="YhdP"/>
    <property type="match status" value="1"/>
</dbReference>
<gene>
    <name evidence="4" type="ORF">DFR29_112153</name>
</gene>
<organism evidence="4 5">
    <name type="scientific">Tahibacter aquaticus</name>
    <dbReference type="NCBI Taxonomy" id="520092"/>
    <lineage>
        <taxon>Bacteria</taxon>
        <taxon>Pseudomonadati</taxon>
        <taxon>Pseudomonadota</taxon>
        <taxon>Gammaproteobacteria</taxon>
        <taxon>Lysobacterales</taxon>
        <taxon>Rhodanobacteraceae</taxon>
        <taxon>Tahibacter</taxon>
    </lineage>
</organism>
<evidence type="ECO:0000313" key="5">
    <source>
        <dbReference type="Proteomes" id="UP000295293"/>
    </source>
</evidence>
<feature type="compositionally biased region" description="Basic and acidic residues" evidence="1">
    <location>
        <begin position="1289"/>
        <end position="1312"/>
    </location>
</feature>
<accession>A0A4R6YRX4</accession>
<reference evidence="4 5" key="1">
    <citation type="submission" date="2019-03" db="EMBL/GenBank/DDBJ databases">
        <title>Genomic Encyclopedia of Type Strains, Phase IV (KMG-IV): sequencing the most valuable type-strain genomes for metagenomic binning, comparative biology and taxonomic classification.</title>
        <authorList>
            <person name="Goeker M."/>
        </authorList>
    </citation>
    <scope>NUCLEOTIDE SEQUENCE [LARGE SCALE GENOMIC DNA]</scope>
    <source>
        <strain evidence="4 5">DSM 21667</strain>
    </source>
</reference>
<dbReference type="InterPro" id="IPR011836">
    <property type="entry name" value="YhdP"/>
</dbReference>
<feature type="compositionally biased region" description="Basic and acidic residues" evidence="1">
    <location>
        <begin position="1264"/>
        <end position="1279"/>
    </location>
</feature>
<feature type="domain" description="YhdP central" evidence="3">
    <location>
        <begin position="7"/>
        <end position="1258"/>
    </location>
</feature>
<keyword evidence="2" id="KW-0472">Membrane</keyword>
<protein>
    <submittedName>
        <fullName evidence="4">Uncharacterized protein (TIGR02099 family)</fullName>
    </submittedName>
</protein>
<evidence type="ECO:0000256" key="1">
    <source>
        <dbReference type="SAM" id="MobiDB-lite"/>
    </source>
</evidence>
<dbReference type="Proteomes" id="UP000295293">
    <property type="component" value="Unassembled WGS sequence"/>
</dbReference>
<name>A0A4R6YRX4_9GAMM</name>
<dbReference type="EMBL" id="SNZH01000012">
    <property type="protein sequence ID" value="TDR40839.1"/>
    <property type="molecule type" value="Genomic_DNA"/>
</dbReference>
<proteinExistence type="predicted"/>
<dbReference type="RefSeq" id="WP_166654200.1">
    <property type="nucleotide sequence ID" value="NZ_SNZH01000012.1"/>
</dbReference>